<protein>
    <submittedName>
        <fullName evidence="2">Uncharacterized protein</fullName>
    </submittedName>
</protein>
<dbReference type="EMBL" id="KN121538">
    <property type="protein sequence ID" value="KFO36114.1"/>
    <property type="molecule type" value="Genomic_DNA"/>
</dbReference>
<feature type="region of interest" description="Disordered" evidence="1">
    <location>
        <begin position="1"/>
        <end position="35"/>
    </location>
</feature>
<evidence type="ECO:0000256" key="1">
    <source>
        <dbReference type="SAM" id="MobiDB-lite"/>
    </source>
</evidence>
<feature type="region of interest" description="Disordered" evidence="1">
    <location>
        <begin position="63"/>
        <end position="106"/>
    </location>
</feature>
<organism evidence="2 3">
    <name type="scientific">Fukomys damarensis</name>
    <name type="common">Damaraland mole rat</name>
    <name type="synonym">Cryptomys damarensis</name>
    <dbReference type="NCBI Taxonomy" id="885580"/>
    <lineage>
        <taxon>Eukaryota</taxon>
        <taxon>Metazoa</taxon>
        <taxon>Chordata</taxon>
        <taxon>Craniata</taxon>
        <taxon>Vertebrata</taxon>
        <taxon>Euteleostomi</taxon>
        <taxon>Mammalia</taxon>
        <taxon>Eutheria</taxon>
        <taxon>Euarchontoglires</taxon>
        <taxon>Glires</taxon>
        <taxon>Rodentia</taxon>
        <taxon>Hystricomorpha</taxon>
        <taxon>Bathyergidae</taxon>
        <taxon>Fukomys</taxon>
    </lineage>
</organism>
<sequence>MSRTTLAGGLEPMAMSPTSPYQGSAPGGPKASGESWKACVSGYRVCAARLGDLLWSQEATLKVKTRAPRGEQQPVPATVRPRAPPSTAEFASGKPASASFSRKISS</sequence>
<reference evidence="2 3" key="1">
    <citation type="submission" date="2013-11" db="EMBL/GenBank/DDBJ databases">
        <title>The Damaraland mole rat (Fukomys damarensis) genome and evolution of African mole rats.</title>
        <authorList>
            <person name="Gladyshev V.N."/>
            <person name="Fang X."/>
        </authorList>
    </citation>
    <scope>NUCLEOTIDE SEQUENCE [LARGE SCALE GENOMIC DNA]</scope>
    <source>
        <tissue evidence="2">Liver</tissue>
    </source>
</reference>
<feature type="compositionally biased region" description="Low complexity" evidence="1">
    <location>
        <begin position="74"/>
        <end position="87"/>
    </location>
</feature>
<proteinExistence type="predicted"/>
<evidence type="ECO:0000313" key="2">
    <source>
        <dbReference type="EMBL" id="KFO36114.1"/>
    </source>
</evidence>
<dbReference type="AlphaFoldDB" id="A0A091DVH2"/>
<keyword evidence="3" id="KW-1185">Reference proteome</keyword>
<name>A0A091DVH2_FUKDA</name>
<evidence type="ECO:0000313" key="3">
    <source>
        <dbReference type="Proteomes" id="UP000028990"/>
    </source>
</evidence>
<dbReference type="Proteomes" id="UP000028990">
    <property type="component" value="Unassembled WGS sequence"/>
</dbReference>
<gene>
    <name evidence="2" type="ORF">H920_02488</name>
</gene>
<accession>A0A091DVH2</accession>